<evidence type="ECO:0000313" key="4">
    <source>
        <dbReference type="Proteomes" id="UP000784294"/>
    </source>
</evidence>
<evidence type="ECO:0000256" key="1">
    <source>
        <dbReference type="SAM" id="MobiDB-lite"/>
    </source>
</evidence>
<dbReference type="AlphaFoldDB" id="A0A3S5B1R4"/>
<comment type="caution">
    <text evidence="3">The sequence shown here is derived from an EMBL/GenBank/DDBJ whole genome shotgun (WGS) entry which is preliminary data.</text>
</comment>
<evidence type="ECO:0000256" key="2">
    <source>
        <dbReference type="SAM" id="Phobius"/>
    </source>
</evidence>
<accession>A0A3S5B1R4</accession>
<proteinExistence type="predicted"/>
<sequence length="716" mass="79024">MIFKRGKFASQEFIRNSGAFQENKRKSGRPFRLSNGQREKFLPPSSRIGSRSHARLPPFRNDGAQRRSGPRLTSQEACINASTSSDYLASKSTSSSLDSLSSTSIPTSDPTSSISTHFSSAQLKHYERSDPLSSHSISADTADIESSFDRISLEKFTAAQHDRREIHPNKCAGNNLMWMNNEHDTDAKVSRPSFVYKMSRESKINKQHSANINLGKLDSSMGNNGSLPSLDSTTNTASSNTIIASSSFMSTPVKTHFQNGNPSLASPTISIIRKCEVPSIQNMQAEDKTSIDKSDHSVCGQIVENVEVAKMCTMSLRARFPSWKIIVDDNDYNYDVNGSENGMNRDDAKINDAETPPKQKLRTRQIMESNNGQLSSFVSTPRGNSSGSDTMAELMEKANAATGQKVDQIKAHSASDVIDGEINIMETEADKDNAVEEEEKMENQDDNALGRMVFPRKSLLQVPNYNLDSDFCERVPAALFDSQLYHNSKLMLEHGAADRNSSSAGARLFRQPRKSLAMIFATLGDNLGLSESPASRQHHYLARRQRTNSAISSQSFRVDYAEHEQVEKLDGVGTAAAGALEKKTRKNEYPSLCRGNEMSWKNADLEANRQLSTGSDEDDGLGARSLFIVDILCCTCCTRNDEEEEYLSLIENHKLARMVTLLAVLTILGLVLAYIIRSVTEDSTPDLLNRHEGRNALRQSFTSAQLSNSAPSSHPA</sequence>
<evidence type="ECO:0000313" key="3">
    <source>
        <dbReference type="EMBL" id="VEL37937.1"/>
    </source>
</evidence>
<keyword evidence="4" id="KW-1185">Reference proteome</keyword>
<feature type="non-terminal residue" evidence="3">
    <location>
        <position position="1"/>
    </location>
</feature>
<feature type="region of interest" description="Disordered" evidence="1">
    <location>
        <begin position="94"/>
        <end position="116"/>
    </location>
</feature>
<feature type="region of interest" description="Disordered" evidence="1">
    <location>
        <begin position="19"/>
        <end position="76"/>
    </location>
</feature>
<protein>
    <submittedName>
        <fullName evidence="3">Uncharacterized protein</fullName>
    </submittedName>
</protein>
<dbReference type="EMBL" id="CAAALY010256418">
    <property type="protein sequence ID" value="VEL37937.1"/>
    <property type="molecule type" value="Genomic_DNA"/>
</dbReference>
<reference evidence="3" key="1">
    <citation type="submission" date="2018-11" db="EMBL/GenBank/DDBJ databases">
        <authorList>
            <consortium name="Pathogen Informatics"/>
        </authorList>
    </citation>
    <scope>NUCLEOTIDE SEQUENCE</scope>
</reference>
<organism evidence="3 4">
    <name type="scientific">Protopolystoma xenopodis</name>
    <dbReference type="NCBI Taxonomy" id="117903"/>
    <lineage>
        <taxon>Eukaryota</taxon>
        <taxon>Metazoa</taxon>
        <taxon>Spiralia</taxon>
        <taxon>Lophotrochozoa</taxon>
        <taxon>Platyhelminthes</taxon>
        <taxon>Monogenea</taxon>
        <taxon>Polyopisthocotylea</taxon>
        <taxon>Polystomatidea</taxon>
        <taxon>Polystomatidae</taxon>
        <taxon>Protopolystoma</taxon>
    </lineage>
</organism>
<feature type="transmembrane region" description="Helical" evidence="2">
    <location>
        <begin position="655"/>
        <end position="676"/>
    </location>
</feature>
<dbReference type="Proteomes" id="UP000784294">
    <property type="component" value="Unassembled WGS sequence"/>
</dbReference>
<keyword evidence="2" id="KW-1133">Transmembrane helix</keyword>
<name>A0A3S5B1R4_9PLAT</name>
<keyword evidence="2" id="KW-0472">Membrane</keyword>
<gene>
    <name evidence="3" type="ORF">PXEA_LOCUS31377</name>
</gene>
<dbReference type="OrthoDB" id="6273298at2759"/>
<keyword evidence="2" id="KW-0812">Transmembrane</keyword>